<evidence type="ECO:0000313" key="6">
    <source>
        <dbReference type="Proteomes" id="UP000469949"/>
    </source>
</evidence>
<dbReference type="Proteomes" id="UP000469949">
    <property type="component" value="Unassembled WGS sequence"/>
</dbReference>
<reference evidence="5 6" key="1">
    <citation type="submission" date="2019-10" db="EMBL/GenBank/DDBJ databases">
        <title>Draft Genome Sequence of the Caffeine Degrading Methylotroph Methylorubrum populi PINKEL.</title>
        <authorList>
            <person name="Dawson S.C."/>
            <person name="Zhang X."/>
            <person name="Wright M.E."/>
            <person name="Sharma G."/>
            <person name="Langner J.T."/>
            <person name="Ditty J.L."/>
            <person name="Subuyuj G.A."/>
        </authorList>
    </citation>
    <scope>NUCLEOTIDE SEQUENCE [LARGE SCALE GENOMIC DNA]</scope>
    <source>
        <strain evidence="5 6">Pinkel</strain>
    </source>
</reference>
<feature type="region of interest" description="Disordered" evidence="4">
    <location>
        <begin position="1"/>
        <end position="31"/>
    </location>
</feature>
<evidence type="ECO:0000256" key="3">
    <source>
        <dbReference type="PROSITE-ProRule" id="PRU00023"/>
    </source>
</evidence>
<evidence type="ECO:0000313" key="5">
    <source>
        <dbReference type="EMBL" id="KAB7783139.1"/>
    </source>
</evidence>
<dbReference type="Gene3D" id="1.25.40.20">
    <property type="entry name" value="Ankyrin repeat-containing domain"/>
    <property type="match status" value="1"/>
</dbReference>
<dbReference type="PANTHER" id="PTHR24171">
    <property type="entry name" value="ANKYRIN REPEAT DOMAIN-CONTAINING PROTEIN 39-RELATED"/>
    <property type="match status" value="1"/>
</dbReference>
<keyword evidence="2 3" id="KW-0040">ANK repeat</keyword>
<feature type="repeat" description="ANK" evidence="3">
    <location>
        <begin position="137"/>
        <end position="169"/>
    </location>
</feature>
<dbReference type="AlphaFoldDB" id="A0A833J2Q7"/>
<keyword evidence="1" id="KW-0677">Repeat</keyword>
<dbReference type="InterPro" id="IPR036770">
    <property type="entry name" value="Ankyrin_rpt-contain_sf"/>
</dbReference>
<dbReference type="PRINTS" id="PR01415">
    <property type="entry name" value="ANKYRIN"/>
</dbReference>
<dbReference type="InterPro" id="IPR002110">
    <property type="entry name" value="Ankyrin_rpt"/>
</dbReference>
<feature type="repeat" description="ANK" evidence="3">
    <location>
        <begin position="104"/>
        <end position="136"/>
    </location>
</feature>
<feature type="repeat" description="ANK" evidence="3">
    <location>
        <begin position="71"/>
        <end position="103"/>
    </location>
</feature>
<dbReference type="Pfam" id="PF12796">
    <property type="entry name" value="Ank_2"/>
    <property type="match status" value="1"/>
</dbReference>
<organism evidence="5 6">
    <name type="scientific">Methylorubrum populi</name>
    <dbReference type="NCBI Taxonomy" id="223967"/>
    <lineage>
        <taxon>Bacteria</taxon>
        <taxon>Pseudomonadati</taxon>
        <taxon>Pseudomonadota</taxon>
        <taxon>Alphaproteobacteria</taxon>
        <taxon>Hyphomicrobiales</taxon>
        <taxon>Methylobacteriaceae</taxon>
        <taxon>Methylorubrum</taxon>
    </lineage>
</organism>
<comment type="caution">
    <text evidence="5">The sequence shown here is derived from an EMBL/GenBank/DDBJ whole genome shotgun (WGS) entry which is preliminary data.</text>
</comment>
<dbReference type="EMBL" id="WEKV01000018">
    <property type="protein sequence ID" value="KAB7783139.1"/>
    <property type="molecule type" value="Genomic_DNA"/>
</dbReference>
<dbReference type="PROSITE" id="PS50088">
    <property type="entry name" value="ANK_REPEAT"/>
    <property type="match status" value="3"/>
</dbReference>
<accession>A0A833J2Q7</accession>
<dbReference type="PROSITE" id="PS50297">
    <property type="entry name" value="ANK_REP_REGION"/>
    <property type="match status" value="2"/>
</dbReference>
<gene>
    <name evidence="5" type="ORF">F8B43_4433</name>
</gene>
<evidence type="ECO:0000256" key="4">
    <source>
        <dbReference type="SAM" id="MobiDB-lite"/>
    </source>
</evidence>
<evidence type="ECO:0000256" key="1">
    <source>
        <dbReference type="ARBA" id="ARBA00022737"/>
    </source>
</evidence>
<sequence length="200" mass="20866">MARQSHMHGPIPSPNSQKNPMQADPNAAPPALDDETLAFAARVFQYARMGHAEELAELFGQGLPANLRNDKGDSLLMLAAYNGQAAATRVILEAGGDPELANDRGQTPLAGAAFKGEAEIVRLLLEHGAQVDGAGDGTRTALMVAAMFDRTEIVELLLAHGADPAKRDAAGMSAADMARQMGAQNTPAQLERAQGSSQAG</sequence>
<proteinExistence type="predicted"/>
<dbReference type="SMART" id="SM00248">
    <property type="entry name" value="ANK"/>
    <property type="match status" value="3"/>
</dbReference>
<dbReference type="GO" id="GO:0004842">
    <property type="term" value="F:ubiquitin-protein transferase activity"/>
    <property type="evidence" value="ECO:0007669"/>
    <property type="project" value="TreeGrafter"/>
</dbReference>
<name>A0A833J2Q7_9HYPH</name>
<evidence type="ECO:0000256" key="2">
    <source>
        <dbReference type="ARBA" id="ARBA00023043"/>
    </source>
</evidence>
<feature type="compositionally biased region" description="Polar residues" evidence="4">
    <location>
        <begin position="182"/>
        <end position="200"/>
    </location>
</feature>
<dbReference type="PANTHER" id="PTHR24171:SF8">
    <property type="entry name" value="BRCA1-ASSOCIATED RING DOMAIN PROTEIN 1"/>
    <property type="match status" value="1"/>
</dbReference>
<protein>
    <submittedName>
        <fullName evidence="5">Ankyrin</fullName>
    </submittedName>
</protein>
<feature type="region of interest" description="Disordered" evidence="4">
    <location>
        <begin position="169"/>
        <end position="200"/>
    </location>
</feature>
<dbReference type="SUPFAM" id="SSF48403">
    <property type="entry name" value="Ankyrin repeat"/>
    <property type="match status" value="1"/>
</dbReference>
<dbReference type="GO" id="GO:0085020">
    <property type="term" value="P:protein K6-linked ubiquitination"/>
    <property type="evidence" value="ECO:0007669"/>
    <property type="project" value="TreeGrafter"/>
</dbReference>